<proteinExistence type="predicted"/>
<feature type="coiled-coil region" evidence="1">
    <location>
        <begin position="132"/>
        <end position="223"/>
    </location>
</feature>
<dbReference type="AlphaFoldDB" id="A0A7E4VIL1"/>
<reference evidence="3" key="1">
    <citation type="journal article" date="2013" name="Genetics">
        <title>The draft genome and transcriptome of Panagrellus redivivus are shaped by the harsh demands of a free-living lifestyle.</title>
        <authorList>
            <person name="Srinivasan J."/>
            <person name="Dillman A.R."/>
            <person name="Macchietto M.G."/>
            <person name="Heikkinen L."/>
            <person name="Lakso M."/>
            <person name="Fracchia K.M."/>
            <person name="Antoshechkin I."/>
            <person name="Mortazavi A."/>
            <person name="Wong G."/>
            <person name="Sternberg P.W."/>
        </authorList>
    </citation>
    <scope>NUCLEOTIDE SEQUENCE [LARGE SCALE GENOMIC DNA]</scope>
    <source>
        <strain evidence="3">MT8872</strain>
    </source>
</reference>
<evidence type="ECO:0000256" key="2">
    <source>
        <dbReference type="SAM" id="MobiDB-lite"/>
    </source>
</evidence>
<protein>
    <submittedName>
        <fullName evidence="4">BZIP domain-containing protein</fullName>
    </submittedName>
</protein>
<reference evidence="4" key="2">
    <citation type="submission" date="2020-10" db="UniProtKB">
        <authorList>
            <consortium name="WormBaseParasite"/>
        </authorList>
    </citation>
    <scope>IDENTIFICATION</scope>
</reference>
<keyword evidence="3" id="KW-1185">Reference proteome</keyword>
<sequence length="263" mass="30075">MAPNIPRNPVSRTPEEPPLKVRLTFQRTVAPTEVETTVVSPSNPNTWTLTTSPRTPTSEAAADIASTSNETPIENDAPIIFKSKSKRAKIKILRSKNKRYKQIARLTEAELKSHKEMLVTVELERDGCRSAYEKEAAEVAKLEKKLADAQEQLKNERDGREEDLRRYEGMKDVEKEKYERWKEEYAVNVQSSHDMQKQIDNFIDEMKKVRQKYDTTIAGLQAENIKLRTVCGLMKPAMSSSKPRLLNDEDSQPSSSKKRRSLP</sequence>
<feature type="region of interest" description="Disordered" evidence="2">
    <location>
        <begin position="33"/>
        <end position="71"/>
    </location>
</feature>
<feature type="compositionally biased region" description="Low complexity" evidence="2">
    <location>
        <begin position="33"/>
        <end position="57"/>
    </location>
</feature>
<feature type="region of interest" description="Disordered" evidence="2">
    <location>
        <begin position="1"/>
        <end position="20"/>
    </location>
</feature>
<organism evidence="3 4">
    <name type="scientific">Panagrellus redivivus</name>
    <name type="common">Microworm</name>
    <dbReference type="NCBI Taxonomy" id="6233"/>
    <lineage>
        <taxon>Eukaryota</taxon>
        <taxon>Metazoa</taxon>
        <taxon>Ecdysozoa</taxon>
        <taxon>Nematoda</taxon>
        <taxon>Chromadorea</taxon>
        <taxon>Rhabditida</taxon>
        <taxon>Tylenchina</taxon>
        <taxon>Panagrolaimomorpha</taxon>
        <taxon>Panagrolaimoidea</taxon>
        <taxon>Panagrolaimidae</taxon>
        <taxon>Panagrellus</taxon>
    </lineage>
</organism>
<dbReference type="Proteomes" id="UP000492821">
    <property type="component" value="Unassembled WGS sequence"/>
</dbReference>
<evidence type="ECO:0000313" key="4">
    <source>
        <dbReference type="WBParaSite" id="Pan_g20935.t1"/>
    </source>
</evidence>
<feature type="region of interest" description="Disordered" evidence="2">
    <location>
        <begin position="236"/>
        <end position="263"/>
    </location>
</feature>
<evidence type="ECO:0000313" key="3">
    <source>
        <dbReference type="Proteomes" id="UP000492821"/>
    </source>
</evidence>
<accession>A0A7E4VIL1</accession>
<name>A0A7E4VIL1_PANRE</name>
<evidence type="ECO:0000256" key="1">
    <source>
        <dbReference type="SAM" id="Coils"/>
    </source>
</evidence>
<dbReference type="WBParaSite" id="Pan_g20935.t1">
    <property type="protein sequence ID" value="Pan_g20935.t1"/>
    <property type="gene ID" value="Pan_g20935"/>
</dbReference>
<keyword evidence="1" id="KW-0175">Coiled coil</keyword>